<dbReference type="Proteomes" id="UP000283701">
    <property type="component" value="Unassembled WGS sequence"/>
</dbReference>
<protein>
    <submittedName>
        <fullName evidence="2">Uncharacterized protein</fullName>
    </submittedName>
</protein>
<reference evidence="2" key="2">
    <citation type="submission" date="2015-05" db="EMBL/GenBank/DDBJ databases">
        <authorList>
            <person name="Wang D.B."/>
            <person name="Wang M."/>
        </authorList>
    </citation>
    <scope>NUCLEOTIDE SEQUENCE [LARGE SCALE GENOMIC DNA]</scope>
    <source>
        <strain evidence="2">L1-83</strain>
    </source>
</reference>
<evidence type="ECO:0000313" key="5">
    <source>
        <dbReference type="Proteomes" id="UP000283701"/>
    </source>
</evidence>
<evidence type="ECO:0000256" key="1">
    <source>
        <dbReference type="SAM" id="Phobius"/>
    </source>
</evidence>
<reference evidence="4" key="1">
    <citation type="submission" date="2015-05" db="EMBL/GenBank/DDBJ databases">
        <authorList>
            <consortium name="Pathogen Informatics"/>
        </authorList>
    </citation>
    <scope>NUCLEOTIDE SEQUENCE [LARGE SCALE GENOMIC DNA]</scope>
    <source>
        <strain evidence="4">L1-83</strain>
    </source>
</reference>
<dbReference type="EMBL" id="QRHP01000018">
    <property type="protein sequence ID" value="RHF82324.1"/>
    <property type="molecule type" value="Genomic_DNA"/>
</dbReference>
<evidence type="ECO:0000313" key="2">
    <source>
        <dbReference type="EMBL" id="CRL39718.1"/>
    </source>
</evidence>
<organism evidence="2 4">
    <name type="scientific">Roseburia inulinivorans</name>
    <dbReference type="NCBI Taxonomy" id="360807"/>
    <lineage>
        <taxon>Bacteria</taxon>
        <taxon>Bacillati</taxon>
        <taxon>Bacillota</taxon>
        <taxon>Clostridia</taxon>
        <taxon>Lachnospirales</taxon>
        <taxon>Lachnospiraceae</taxon>
        <taxon>Roseburia</taxon>
    </lineage>
</organism>
<dbReference type="STRING" id="360807.ERS852392_01739"/>
<reference evidence="3 5" key="3">
    <citation type="submission" date="2018-08" db="EMBL/GenBank/DDBJ databases">
        <title>A genome reference for cultivated species of the human gut microbiota.</title>
        <authorList>
            <person name="Zou Y."/>
            <person name="Xue W."/>
            <person name="Luo G."/>
        </authorList>
    </citation>
    <scope>NUCLEOTIDE SEQUENCE [LARGE SCALE GENOMIC DNA]</scope>
    <source>
        <strain evidence="3 5">AM23-23AC</strain>
    </source>
</reference>
<dbReference type="AlphaFoldDB" id="A0A0M6WQ25"/>
<keyword evidence="4" id="KW-1185">Reference proteome</keyword>
<dbReference type="OrthoDB" id="1853234at2"/>
<dbReference type="RefSeq" id="WP_055039857.1">
    <property type="nucleotide sequence ID" value="NZ_CVRS01000079.1"/>
</dbReference>
<evidence type="ECO:0000313" key="3">
    <source>
        <dbReference type="EMBL" id="RHF82324.1"/>
    </source>
</evidence>
<dbReference type="Proteomes" id="UP000049828">
    <property type="component" value="Unassembled WGS sequence"/>
</dbReference>
<name>A0A0M6WQ25_9FIRM</name>
<dbReference type="EMBL" id="CVRS01000079">
    <property type="protein sequence ID" value="CRL39718.1"/>
    <property type="molecule type" value="Genomic_DNA"/>
</dbReference>
<sequence>MKAEQKWKSGQGKLQKKVKKSVGLGICVFLTLLLVSQLHYEKRIQKFVLRNEEELTEFTKNYLAVERRERRHMFEEWKEENGYSVQLTGLFPENVVAFYMGGFGLAPSSVYYGFYYSPEDIPVGTGEGQLVKAEGDNAGWSWQGYGDNGGEIRKIKPHWYYYKCWF</sequence>
<keyword evidence="1" id="KW-0812">Transmembrane</keyword>
<feature type="transmembrane region" description="Helical" evidence="1">
    <location>
        <begin position="21"/>
        <end position="40"/>
    </location>
</feature>
<keyword evidence="1" id="KW-1133">Transmembrane helix</keyword>
<gene>
    <name evidence="3" type="ORF">DW654_13425</name>
    <name evidence="2" type="ORF">RIL183_25631</name>
</gene>
<accession>A0A0M6WQ25</accession>
<evidence type="ECO:0000313" key="4">
    <source>
        <dbReference type="Proteomes" id="UP000049828"/>
    </source>
</evidence>
<keyword evidence="1" id="KW-0472">Membrane</keyword>
<proteinExistence type="predicted"/>